<evidence type="ECO:0000256" key="2">
    <source>
        <dbReference type="ARBA" id="ARBA00010219"/>
    </source>
</evidence>
<name>A0ABT5YRF8_9PROT</name>
<dbReference type="EMBL" id="JARHUD010000007">
    <property type="protein sequence ID" value="MDF2096804.1"/>
    <property type="molecule type" value="Genomic_DNA"/>
</dbReference>
<dbReference type="InterPro" id="IPR001653">
    <property type="entry name" value="DAP_epimerase_DapF"/>
</dbReference>
<dbReference type="PANTHER" id="PTHR31689:SF0">
    <property type="entry name" value="DIAMINOPIMELATE EPIMERASE"/>
    <property type="match status" value="1"/>
</dbReference>
<evidence type="ECO:0000313" key="11">
    <source>
        <dbReference type="Proteomes" id="UP001215503"/>
    </source>
</evidence>
<feature type="binding site" evidence="8">
    <location>
        <position position="197"/>
    </location>
    <ligand>
        <name>substrate</name>
    </ligand>
</feature>
<comment type="similarity">
    <text evidence="2 8">Belongs to the diaminopimelate epimerase family.</text>
</comment>
<keyword evidence="11" id="KW-1185">Reference proteome</keyword>
<keyword evidence="4 8" id="KW-0028">Amino-acid biosynthesis</keyword>
<comment type="catalytic activity">
    <reaction evidence="7 8">
        <text>(2S,6S)-2,6-diaminopimelate = meso-2,6-diaminopimelate</text>
        <dbReference type="Rhea" id="RHEA:15393"/>
        <dbReference type="ChEBI" id="CHEBI:57609"/>
        <dbReference type="ChEBI" id="CHEBI:57791"/>
        <dbReference type="EC" id="5.1.1.7"/>
    </reaction>
</comment>
<accession>A0ABT5YRF8</accession>
<feature type="binding site" evidence="8">
    <location>
        <position position="55"/>
    </location>
    <ligand>
        <name>substrate</name>
    </ligand>
</feature>
<dbReference type="EC" id="5.1.1.7" evidence="3 8"/>
<protein>
    <recommendedName>
        <fullName evidence="3 8">Diaminopimelate epimerase</fullName>
        <shortName evidence="8">DAP epimerase</shortName>
        <ecNumber evidence="3 8">5.1.1.7</ecNumber>
    </recommendedName>
    <alternativeName>
        <fullName evidence="8">PLP-independent amino acid racemase</fullName>
    </alternativeName>
</protein>
<evidence type="ECO:0000256" key="5">
    <source>
        <dbReference type="ARBA" id="ARBA00023154"/>
    </source>
</evidence>
<evidence type="ECO:0000256" key="7">
    <source>
        <dbReference type="ARBA" id="ARBA00051712"/>
    </source>
</evidence>
<feature type="binding site" evidence="8">
    <location>
        <begin position="225"/>
        <end position="226"/>
    </location>
    <ligand>
        <name>substrate</name>
    </ligand>
</feature>
<feature type="binding site" evidence="8">
    <location>
        <begin position="84"/>
        <end position="85"/>
    </location>
    <ligand>
        <name>substrate</name>
    </ligand>
</feature>
<dbReference type="PROSITE" id="PS01326">
    <property type="entry name" value="DAP_EPIMERASE"/>
    <property type="match status" value="1"/>
</dbReference>
<dbReference type="Gene3D" id="3.10.310.10">
    <property type="entry name" value="Diaminopimelate Epimerase, Chain A, domain 1"/>
    <property type="match status" value="2"/>
</dbReference>
<feature type="site" description="Could be important to modulate the pK values of the two catalytic cysteine residues" evidence="8">
    <location>
        <position position="215"/>
    </location>
</feature>
<comment type="subcellular location">
    <subcellularLocation>
        <location evidence="8">Cytoplasm</location>
    </subcellularLocation>
</comment>
<dbReference type="GO" id="GO:0008837">
    <property type="term" value="F:diaminopimelate epimerase activity"/>
    <property type="evidence" value="ECO:0007669"/>
    <property type="project" value="UniProtKB-EC"/>
</dbReference>
<feature type="active site" evidence="9">
    <location>
        <position position="83"/>
    </location>
</feature>
<feature type="binding site" evidence="8">
    <location>
        <position position="74"/>
    </location>
    <ligand>
        <name>substrate</name>
    </ligand>
</feature>
<evidence type="ECO:0000313" key="10">
    <source>
        <dbReference type="EMBL" id="MDF2096804.1"/>
    </source>
</evidence>
<dbReference type="Pfam" id="PF01678">
    <property type="entry name" value="DAP_epimerase"/>
    <property type="match status" value="2"/>
</dbReference>
<comment type="caution">
    <text evidence="10">The sequence shown here is derived from an EMBL/GenBank/DDBJ whole genome shotgun (WGS) entry which is preliminary data.</text>
</comment>
<dbReference type="InterPro" id="IPR018510">
    <property type="entry name" value="DAP_epimerase_AS"/>
</dbReference>
<dbReference type="Proteomes" id="UP001215503">
    <property type="component" value="Unassembled WGS sequence"/>
</dbReference>
<evidence type="ECO:0000256" key="6">
    <source>
        <dbReference type="ARBA" id="ARBA00023235"/>
    </source>
</evidence>
<evidence type="ECO:0000256" key="1">
    <source>
        <dbReference type="ARBA" id="ARBA00005196"/>
    </source>
</evidence>
<keyword evidence="8" id="KW-0963">Cytoplasm</keyword>
<evidence type="ECO:0000256" key="9">
    <source>
        <dbReference type="PROSITE-ProRule" id="PRU10125"/>
    </source>
</evidence>
<dbReference type="RefSeq" id="WP_275823563.1">
    <property type="nucleotide sequence ID" value="NZ_JARHUD010000007.1"/>
</dbReference>
<evidence type="ECO:0000256" key="3">
    <source>
        <dbReference type="ARBA" id="ARBA00013080"/>
    </source>
</evidence>
<dbReference type="PANTHER" id="PTHR31689">
    <property type="entry name" value="DIAMINOPIMELATE EPIMERASE, CHLOROPLASTIC"/>
    <property type="match status" value="1"/>
</dbReference>
<dbReference type="SUPFAM" id="SSF54506">
    <property type="entry name" value="Diaminopimelate epimerase-like"/>
    <property type="match status" value="2"/>
</dbReference>
<evidence type="ECO:0000256" key="8">
    <source>
        <dbReference type="HAMAP-Rule" id="MF_00197"/>
    </source>
</evidence>
<evidence type="ECO:0000256" key="4">
    <source>
        <dbReference type="ARBA" id="ARBA00022605"/>
    </source>
</evidence>
<feature type="site" description="Could be important to modulate the pK values of the two catalytic cysteine residues" evidence="8">
    <location>
        <position position="166"/>
    </location>
</feature>
<feature type="binding site" evidence="8">
    <location>
        <begin position="215"/>
        <end position="216"/>
    </location>
    <ligand>
        <name>substrate</name>
    </ligand>
</feature>
<feature type="active site" description="Proton donor" evidence="8">
    <location>
        <position position="83"/>
    </location>
</feature>
<proteinExistence type="inferred from homology"/>
<organism evidence="10 11">
    <name type="scientific">Aquibaculum arenosum</name>
    <dbReference type="NCBI Taxonomy" id="3032591"/>
    <lineage>
        <taxon>Bacteria</taxon>
        <taxon>Pseudomonadati</taxon>
        <taxon>Pseudomonadota</taxon>
        <taxon>Alphaproteobacteria</taxon>
        <taxon>Rhodospirillales</taxon>
        <taxon>Rhodovibrionaceae</taxon>
        <taxon>Aquibaculum</taxon>
    </lineage>
</organism>
<feature type="binding site" evidence="8">
    <location>
        <position position="22"/>
    </location>
    <ligand>
        <name>substrate</name>
    </ligand>
</feature>
<sequence>MAAEITGGGESLAFRKMHGLGNDFVVFDARTSPLELSQAELARVADRHFGIGCDQVVILLPPPEGADVAVRFFNADGSKAEACGNATRCVARLLFRETGKDRVVIRSLVGELHARAVGDGLISVDMGPPRLDWQDVPLAREMDTLHLDFALGPLSDPVAVSMGNPHVVFFVEDADAIDLAALGPQIEHAPLFPERTNVQVVQVLPDGALKHRIWERGAGATHASGSSACAVIVAAVRRRLISGRSSLLHQPGGTLRMAWRESDGHVEMTGPAAEVFTGQLDPAILEG</sequence>
<comment type="pathway">
    <text evidence="1 8">Amino-acid biosynthesis; L-lysine biosynthesis via DAP pathway; DL-2,6-diaminopimelate from LL-2,6-diaminopimelate: step 1/1.</text>
</comment>
<reference evidence="10 11" key="1">
    <citation type="submission" date="2023-03" db="EMBL/GenBank/DDBJ databases">
        <title>Fodinicurvata sp. CAU 1616 isolated from sea sendiment.</title>
        <authorList>
            <person name="Kim W."/>
        </authorList>
    </citation>
    <scope>NUCLEOTIDE SEQUENCE [LARGE SCALE GENOMIC DNA]</scope>
    <source>
        <strain evidence="10 11">CAU 1616</strain>
    </source>
</reference>
<dbReference type="NCBIfam" id="TIGR00652">
    <property type="entry name" value="DapF"/>
    <property type="match status" value="1"/>
</dbReference>
<keyword evidence="5 8" id="KW-0457">Lysine biosynthesis</keyword>
<gene>
    <name evidence="8 10" type="primary">dapF</name>
    <name evidence="10" type="ORF">P2G67_12540</name>
</gene>
<comment type="function">
    <text evidence="8">Catalyzes the stereoinversion of LL-2,6-diaminopimelate (L,L-DAP) to meso-diaminopimelate (meso-DAP), a precursor of L-lysine and an essential component of the bacterial peptidoglycan.</text>
</comment>
<dbReference type="HAMAP" id="MF_00197">
    <property type="entry name" value="DAP_epimerase"/>
    <property type="match status" value="1"/>
</dbReference>
<feature type="binding site" evidence="8">
    <location>
        <position position="164"/>
    </location>
    <ligand>
        <name>substrate</name>
    </ligand>
</feature>
<comment type="caution">
    <text evidence="8">Lacks conserved residue(s) required for the propagation of feature annotation.</text>
</comment>
<comment type="subunit">
    <text evidence="8">Homodimer.</text>
</comment>
<keyword evidence="6 8" id="KW-0413">Isomerase</keyword>